<gene>
    <name evidence="3" type="ORF">TM448B01025_0022</name>
</gene>
<protein>
    <submittedName>
        <fullName evidence="3">Putative DNA replication initiation protein</fullName>
    </submittedName>
</protein>
<sequence length="262" mass="30723">MIPDKSTPIKNEILINIFAKGLLNKDEMRIIFYIIRWSWGFDGVSRRQDWTKELTKRQIANGIEMHESHFNRNINRMIIEKKIIIKDGCYQFNEHYEEWENLPKSQVLDDNKLTKLVNKTYQNGKVNLPKSQVILTKKVSSTGLKPLQNKPLPDRKETIKETIKEILKEKGDIFLNTWKDFIDMRKEINKKISKVGQSRMLNRLNDLSNNENIQIEILNQSIMNSWTTVWPLKGGINGQFTGTNGSSKKPGEDKYKHLEETY</sequence>
<reference evidence="3" key="1">
    <citation type="submission" date="2020-03" db="EMBL/GenBank/DDBJ databases">
        <title>The deep terrestrial virosphere.</title>
        <authorList>
            <person name="Holmfeldt K."/>
            <person name="Nilsson E."/>
            <person name="Simone D."/>
            <person name="Lopez-Fernandez M."/>
            <person name="Wu X."/>
            <person name="de Brujin I."/>
            <person name="Lundin D."/>
            <person name="Andersson A."/>
            <person name="Bertilsson S."/>
            <person name="Dopson M."/>
        </authorList>
    </citation>
    <scope>NUCLEOTIDE SEQUENCE</scope>
    <source>
        <strain evidence="3">TM448B01025</strain>
    </source>
</reference>
<feature type="compositionally biased region" description="Basic and acidic residues" evidence="1">
    <location>
        <begin position="249"/>
        <end position="262"/>
    </location>
</feature>
<name>A0A6M3XHX0_9ZZZZ</name>
<evidence type="ECO:0000313" key="3">
    <source>
        <dbReference type="EMBL" id="QJH97488.1"/>
    </source>
</evidence>
<organism evidence="3">
    <name type="scientific">viral metagenome</name>
    <dbReference type="NCBI Taxonomy" id="1070528"/>
    <lineage>
        <taxon>unclassified sequences</taxon>
        <taxon>metagenomes</taxon>
        <taxon>organismal metagenomes</taxon>
    </lineage>
</organism>
<dbReference type="InterPro" id="IPR006497">
    <property type="entry name" value="Phage_lambda_VrpO_N"/>
</dbReference>
<feature type="region of interest" description="Disordered" evidence="1">
    <location>
        <begin position="239"/>
        <end position="262"/>
    </location>
</feature>
<feature type="domain" description="Bacteriophage lambda Replication protein O N-terminal" evidence="2">
    <location>
        <begin position="7"/>
        <end position="99"/>
    </location>
</feature>
<dbReference type="InterPro" id="IPR036388">
    <property type="entry name" value="WH-like_DNA-bd_sf"/>
</dbReference>
<dbReference type="GO" id="GO:0006260">
    <property type="term" value="P:DNA replication"/>
    <property type="evidence" value="ECO:0007669"/>
    <property type="project" value="InterPro"/>
</dbReference>
<dbReference type="EMBL" id="MT144688">
    <property type="protein sequence ID" value="QJH97488.1"/>
    <property type="molecule type" value="Genomic_DNA"/>
</dbReference>
<dbReference type="Gene3D" id="1.10.10.10">
    <property type="entry name" value="Winged helix-like DNA-binding domain superfamily/Winged helix DNA-binding domain"/>
    <property type="match status" value="1"/>
</dbReference>
<dbReference type="AlphaFoldDB" id="A0A6M3XHX0"/>
<dbReference type="Pfam" id="PF04492">
    <property type="entry name" value="Phage_rep_O"/>
    <property type="match status" value="1"/>
</dbReference>
<evidence type="ECO:0000259" key="2">
    <source>
        <dbReference type="Pfam" id="PF04492"/>
    </source>
</evidence>
<evidence type="ECO:0000256" key="1">
    <source>
        <dbReference type="SAM" id="MobiDB-lite"/>
    </source>
</evidence>
<accession>A0A6M3XHX0</accession>
<proteinExistence type="predicted"/>